<dbReference type="InParanoid" id="A0A1S0TFN1"/>
<proteinExistence type="predicted"/>
<gene>
    <name evidence="1" type="ORF">LOAG_15988</name>
</gene>
<dbReference type="CTD" id="9953483"/>
<dbReference type="KEGG" id="loa:LOAG_15988"/>
<dbReference type="AlphaFoldDB" id="A0A1S0TFN1"/>
<dbReference type="GeneID" id="9953483"/>
<evidence type="ECO:0000313" key="1">
    <source>
        <dbReference type="EMBL" id="EFO12545.1"/>
    </source>
</evidence>
<dbReference type="RefSeq" id="XP_003151524.1">
    <property type="nucleotide sequence ID" value="XM_003151476.1"/>
</dbReference>
<protein>
    <submittedName>
        <fullName evidence="1">Uncharacterized protein</fullName>
    </submittedName>
</protein>
<organism evidence="1">
    <name type="scientific">Loa loa</name>
    <name type="common">Eye worm</name>
    <name type="synonym">Filaria loa</name>
    <dbReference type="NCBI Taxonomy" id="7209"/>
    <lineage>
        <taxon>Eukaryota</taxon>
        <taxon>Metazoa</taxon>
        <taxon>Ecdysozoa</taxon>
        <taxon>Nematoda</taxon>
        <taxon>Chromadorea</taxon>
        <taxon>Rhabditida</taxon>
        <taxon>Spirurina</taxon>
        <taxon>Spiruromorpha</taxon>
        <taxon>Filarioidea</taxon>
        <taxon>Onchocercidae</taxon>
        <taxon>Loa</taxon>
    </lineage>
</organism>
<accession>A0A1S0TFN1</accession>
<name>A0A1S0TFN1_LOALO</name>
<dbReference type="EMBL" id="JH715540">
    <property type="protein sequence ID" value="EFO12545.1"/>
    <property type="molecule type" value="Genomic_DNA"/>
</dbReference>
<sequence>MRKAIRRKLLWEKEFITLYVEIDTLSILNIQPLSCANSDDNMVICPVDFIQSNACIAIPTINKNRNEYMSGTLNTTERLIKY</sequence>
<reference evidence="1" key="1">
    <citation type="submission" date="2012-04" db="EMBL/GenBank/DDBJ databases">
        <title>The Genome Sequence of Loa loa.</title>
        <authorList>
            <consortium name="The Broad Institute Genome Sequencing Platform"/>
            <consortium name="Broad Institute Genome Sequencing Center for Infectious Disease"/>
            <person name="Nutman T.B."/>
            <person name="Fink D.L."/>
            <person name="Russ C."/>
            <person name="Young S."/>
            <person name="Zeng Q."/>
            <person name="Gargeya S."/>
            <person name="Alvarado L."/>
            <person name="Berlin A."/>
            <person name="Chapman S.B."/>
            <person name="Chen Z."/>
            <person name="Freedman E."/>
            <person name="Gellesch M."/>
            <person name="Goldberg J."/>
            <person name="Griggs A."/>
            <person name="Gujja S."/>
            <person name="Heilman E.R."/>
            <person name="Heiman D."/>
            <person name="Howarth C."/>
            <person name="Mehta T."/>
            <person name="Neiman D."/>
            <person name="Pearson M."/>
            <person name="Roberts A."/>
            <person name="Saif S."/>
            <person name="Shea T."/>
            <person name="Shenoy N."/>
            <person name="Sisk P."/>
            <person name="Stolte C."/>
            <person name="Sykes S."/>
            <person name="White J."/>
            <person name="Yandava C."/>
            <person name="Haas B."/>
            <person name="Henn M.R."/>
            <person name="Nusbaum C."/>
            <person name="Birren B."/>
        </authorList>
    </citation>
    <scope>NUCLEOTIDE SEQUENCE [LARGE SCALE GENOMIC DNA]</scope>
</reference>
<dbReference type="OrthoDB" id="5852536at2759"/>